<dbReference type="CDD" id="cd00609">
    <property type="entry name" value="AAT_like"/>
    <property type="match status" value="1"/>
</dbReference>
<keyword evidence="2 6" id="KW-0812">Transmembrane</keyword>
<evidence type="ECO:0000256" key="2">
    <source>
        <dbReference type="ARBA" id="ARBA00022692"/>
    </source>
</evidence>
<evidence type="ECO:0000313" key="9">
    <source>
        <dbReference type="EMBL" id="KAF2106363.1"/>
    </source>
</evidence>
<dbReference type="InterPro" id="IPR015424">
    <property type="entry name" value="PyrdxlP-dep_Trfase"/>
</dbReference>
<dbReference type="GO" id="GO:0016020">
    <property type="term" value="C:membrane"/>
    <property type="evidence" value="ECO:0007669"/>
    <property type="project" value="UniProtKB-SubCell"/>
</dbReference>
<keyword evidence="9" id="KW-0032">Aminotransferase</keyword>
<dbReference type="PANTHER" id="PTHR43795:SF39">
    <property type="entry name" value="AMINOTRANSFERASE CLASS I_CLASSII DOMAIN-CONTAINING PROTEIN"/>
    <property type="match status" value="1"/>
</dbReference>
<feature type="transmembrane region" description="Helical" evidence="6">
    <location>
        <begin position="782"/>
        <end position="802"/>
    </location>
</feature>
<dbReference type="InterPro" id="IPR015422">
    <property type="entry name" value="PyrdxlP-dep_Trfase_small"/>
</dbReference>
<dbReference type="Gene3D" id="3.90.1150.10">
    <property type="entry name" value="Aspartate Aminotransferase, domain 1"/>
    <property type="match status" value="1"/>
</dbReference>
<sequence>MTVPELNENGMSTRGFGNVGAIMPKISAQVAERSNPTKKRIDLSTAENCLVRPEVVEIYKQAVVDHFEAGHLSYPNGFAGDPLLVSTLADFFNTYFSPIVPVEQQHVVTAPGAARCLDTLLFNICDAGDAVLVPGPYWNGFDFQFRVVCAVEPLAVNTDDPADRFTTSLIPALEKAMAGSTRPVRALVLTNPHNPFGKRYPREVLEECVKFCNRHDIHYISDEVYALSSFKSPGSINAPAFVSALSLDLPALGCDPSLVHTIWSPSKDFGSSGIRMSNMPLAVGAALSANTQISSLSAIATVGLLSSPELPVIMAKNSTRLAAAYETVTNFLTRHDLAYVSVESGLFLFAQLAPHAQTLQDEDEVIAKIRDAGVLVSNGRAYHVADSESGWARITFAVEPEQLHKALEILEAVFCEIESGCSAEEARFPNTELLPATGRIHPHLALIAIQIIALNVASSLKQRKIFALAIVGIAAAAQLNRFSQDVATANMFALAWPHYLSTLEQMLFSGPKGPAGDLWRLDRPTQEALSFSAFSLQKIKWAILLLLNLRGVDWSHQIGNIPKRGSRYTSRARFILSQSLELVGVYLMADLASQLSIRLNFTAPDGSVGTLNSKCITLRDPDPYWGFLKVLVYGTGPYYFINFQYIVCSIFAVGFGLSQPKDWPPLFGKLAEVTTVRKFWGSFWQQMMRRFFTTYSRAVVGWLGFRRGTNASSYTQLYLTFFVSGIFHFLSLLQMPTPANITLYERTAGVLYYFLWQAVAITIEDFVQWLWKQAFGSWRSRWFPIVGYVWVVFSFWFSLPWAGDVMLRVKMGEISPLPSVFAALVSRIPLRYSHIE</sequence>
<keyword evidence="3" id="KW-0663">Pyridoxal phosphate</keyword>
<evidence type="ECO:0000259" key="7">
    <source>
        <dbReference type="Pfam" id="PF00155"/>
    </source>
</evidence>
<dbReference type="GO" id="GO:0008483">
    <property type="term" value="F:transaminase activity"/>
    <property type="evidence" value="ECO:0007669"/>
    <property type="project" value="UniProtKB-KW"/>
</dbReference>
<evidence type="ECO:0000256" key="6">
    <source>
        <dbReference type="SAM" id="Phobius"/>
    </source>
</evidence>
<organism evidence="9 10">
    <name type="scientific">Lophiotrema nucula</name>
    <dbReference type="NCBI Taxonomy" id="690887"/>
    <lineage>
        <taxon>Eukaryota</taxon>
        <taxon>Fungi</taxon>
        <taxon>Dikarya</taxon>
        <taxon>Ascomycota</taxon>
        <taxon>Pezizomycotina</taxon>
        <taxon>Dothideomycetes</taxon>
        <taxon>Pleosporomycetidae</taxon>
        <taxon>Pleosporales</taxon>
        <taxon>Lophiotremataceae</taxon>
        <taxon>Lophiotrema</taxon>
    </lineage>
</organism>
<evidence type="ECO:0000313" key="10">
    <source>
        <dbReference type="Proteomes" id="UP000799770"/>
    </source>
</evidence>
<reference evidence="9" key="1">
    <citation type="journal article" date="2020" name="Stud. Mycol.">
        <title>101 Dothideomycetes genomes: a test case for predicting lifestyles and emergence of pathogens.</title>
        <authorList>
            <person name="Haridas S."/>
            <person name="Albert R."/>
            <person name="Binder M."/>
            <person name="Bloem J."/>
            <person name="Labutti K."/>
            <person name="Salamov A."/>
            <person name="Andreopoulos B."/>
            <person name="Baker S."/>
            <person name="Barry K."/>
            <person name="Bills G."/>
            <person name="Bluhm B."/>
            <person name="Cannon C."/>
            <person name="Castanera R."/>
            <person name="Culley D."/>
            <person name="Daum C."/>
            <person name="Ezra D."/>
            <person name="Gonzalez J."/>
            <person name="Henrissat B."/>
            <person name="Kuo A."/>
            <person name="Liang C."/>
            <person name="Lipzen A."/>
            <person name="Lutzoni F."/>
            <person name="Magnuson J."/>
            <person name="Mondo S."/>
            <person name="Nolan M."/>
            <person name="Ohm R."/>
            <person name="Pangilinan J."/>
            <person name="Park H.-J."/>
            <person name="Ramirez L."/>
            <person name="Alfaro M."/>
            <person name="Sun H."/>
            <person name="Tritt A."/>
            <person name="Yoshinaga Y."/>
            <person name="Zwiers L.-H."/>
            <person name="Turgeon B."/>
            <person name="Goodwin S."/>
            <person name="Spatafora J."/>
            <person name="Crous P."/>
            <person name="Grigoriev I."/>
        </authorList>
    </citation>
    <scope>NUCLEOTIDE SEQUENCE</scope>
    <source>
        <strain evidence="9">CBS 627.86</strain>
    </source>
</reference>
<dbReference type="GO" id="GO:0006520">
    <property type="term" value="P:amino acid metabolic process"/>
    <property type="evidence" value="ECO:0007669"/>
    <property type="project" value="TreeGrafter"/>
</dbReference>
<evidence type="ECO:0000256" key="1">
    <source>
        <dbReference type="ARBA" id="ARBA00004141"/>
    </source>
</evidence>
<comment type="subcellular location">
    <subcellularLocation>
        <location evidence="1">Membrane</location>
        <topology evidence="1">Multi-pass membrane protein</topology>
    </subcellularLocation>
</comment>
<feature type="transmembrane region" description="Helical" evidence="6">
    <location>
        <begin position="717"/>
        <end position="735"/>
    </location>
</feature>
<evidence type="ECO:0000256" key="4">
    <source>
        <dbReference type="ARBA" id="ARBA00022989"/>
    </source>
</evidence>
<dbReference type="PRINTS" id="PR00753">
    <property type="entry name" value="ACCSYNTHASE"/>
</dbReference>
<protein>
    <submittedName>
        <fullName evidence="9">Aminotransferase GliI</fullName>
    </submittedName>
</protein>
<dbReference type="Pfam" id="PF00155">
    <property type="entry name" value="Aminotran_1_2"/>
    <property type="match status" value="1"/>
</dbReference>
<dbReference type="Proteomes" id="UP000799770">
    <property type="component" value="Unassembled WGS sequence"/>
</dbReference>
<dbReference type="Gene3D" id="3.40.640.10">
    <property type="entry name" value="Type I PLP-dependent aspartate aminotransferase-like (Major domain)"/>
    <property type="match status" value="1"/>
</dbReference>
<evidence type="ECO:0000256" key="3">
    <source>
        <dbReference type="ARBA" id="ARBA00022898"/>
    </source>
</evidence>
<gene>
    <name evidence="9" type="ORF">BDV96DRAFT_617383</name>
</gene>
<dbReference type="InterPro" id="IPR032805">
    <property type="entry name" value="Wax_synthase_dom"/>
</dbReference>
<dbReference type="EMBL" id="ML977363">
    <property type="protein sequence ID" value="KAF2106363.1"/>
    <property type="molecule type" value="Genomic_DNA"/>
</dbReference>
<proteinExistence type="predicted"/>
<dbReference type="Pfam" id="PF13813">
    <property type="entry name" value="MBOAT_2"/>
    <property type="match status" value="1"/>
</dbReference>
<dbReference type="InterPro" id="IPR015421">
    <property type="entry name" value="PyrdxlP-dep_Trfase_major"/>
</dbReference>
<accession>A0A6A5YHC0</accession>
<dbReference type="InterPro" id="IPR004839">
    <property type="entry name" value="Aminotransferase_I/II_large"/>
</dbReference>
<dbReference type="OrthoDB" id="1077582at2759"/>
<dbReference type="PANTHER" id="PTHR43795">
    <property type="entry name" value="BIFUNCTIONAL ASPARTATE AMINOTRANSFERASE AND GLUTAMATE/ASPARTATE-PREPHENATE AMINOTRANSFERASE-RELATED"/>
    <property type="match status" value="1"/>
</dbReference>
<feature type="domain" description="Aminotransferase class I/classII large" evidence="7">
    <location>
        <begin position="41"/>
        <end position="409"/>
    </location>
</feature>
<dbReference type="SUPFAM" id="SSF53383">
    <property type="entry name" value="PLP-dependent transferases"/>
    <property type="match status" value="1"/>
</dbReference>
<keyword evidence="9" id="KW-0808">Transferase</keyword>
<evidence type="ECO:0000259" key="8">
    <source>
        <dbReference type="Pfam" id="PF13813"/>
    </source>
</evidence>
<dbReference type="InterPro" id="IPR050478">
    <property type="entry name" value="Ethylene_sulfur-biosynth"/>
</dbReference>
<feature type="transmembrane region" description="Helical" evidence="6">
    <location>
        <begin position="750"/>
        <end position="770"/>
    </location>
</feature>
<keyword evidence="4 6" id="KW-1133">Transmembrane helix</keyword>
<feature type="domain" description="Wax synthase" evidence="8">
    <location>
        <begin position="663"/>
        <end position="738"/>
    </location>
</feature>
<dbReference type="AlphaFoldDB" id="A0A6A5YHC0"/>
<dbReference type="GO" id="GO:0030170">
    <property type="term" value="F:pyridoxal phosphate binding"/>
    <property type="evidence" value="ECO:0007669"/>
    <property type="project" value="InterPro"/>
</dbReference>
<keyword evidence="5 6" id="KW-0472">Membrane</keyword>
<evidence type="ECO:0000256" key="5">
    <source>
        <dbReference type="ARBA" id="ARBA00023136"/>
    </source>
</evidence>
<keyword evidence="10" id="KW-1185">Reference proteome</keyword>
<name>A0A6A5YHC0_9PLEO</name>